<gene>
    <name evidence="1" type="ORF">GXW78_20735</name>
</gene>
<evidence type="ECO:0000313" key="2">
    <source>
        <dbReference type="Proteomes" id="UP000698752"/>
    </source>
</evidence>
<dbReference type="Proteomes" id="UP000698752">
    <property type="component" value="Unassembled WGS sequence"/>
</dbReference>
<dbReference type="InterPro" id="IPR018684">
    <property type="entry name" value="DUF2171"/>
</dbReference>
<organism evidence="1 2">
    <name type="scientific">Neoroseomonas terrae</name>
    <dbReference type="NCBI Taxonomy" id="424799"/>
    <lineage>
        <taxon>Bacteria</taxon>
        <taxon>Pseudomonadati</taxon>
        <taxon>Pseudomonadota</taxon>
        <taxon>Alphaproteobacteria</taxon>
        <taxon>Acetobacterales</taxon>
        <taxon>Acetobacteraceae</taxon>
        <taxon>Neoroseomonas</taxon>
    </lineage>
</organism>
<keyword evidence="2" id="KW-1185">Reference proteome</keyword>
<sequence>MTSQIREHMTVIASCGKQVGTIDHVEGKSLKLTRKDNPNDSGEHEYLPMSAVASIKGDEVHLNINSEEAKSAVTRSAQ</sequence>
<comment type="caution">
    <text evidence="1">The sequence shown here is derived from an EMBL/GenBank/DDBJ whole genome shotgun (WGS) entry which is preliminary data.</text>
</comment>
<dbReference type="Pfam" id="PF09939">
    <property type="entry name" value="DUF2171"/>
    <property type="match status" value="1"/>
</dbReference>
<accession>A0ABS5EM35</accession>
<dbReference type="EMBL" id="JAAEDI010000024">
    <property type="protein sequence ID" value="MBR0652094.1"/>
    <property type="molecule type" value="Genomic_DNA"/>
</dbReference>
<dbReference type="RefSeq" id="WP_246522491.1">
    <property type="nucleotide sequence ID" value="NZ_JAAEDI010000024.1"/>
</dbReference>
<protein>
    <submittedName>
        <fullName evidence="1">DUF2171 domain-containing protein</fullName>
    </submittedName>
</protein>
<reference evidence="2" key="1">
    <citation type="journal article" date="2021" name="Syst. Appl. Microbiol.">
        <title>Roseomonas hellenica sp. nov., isolated from roots of wild-growing Alkanna tinctoria.</title>
        <authorList>
            <person name="Rat A."/>
            <person name="Naranjo H.D."/>
            <person name="Lebbe L."/>
            <person name="Cnockaert M."/>
            <person name="Krigas N."/>
            <person name="Grigoriadou K."/>
            <person name="Maloupa E."/>
            <person name="Willems A."/>
        </authorList>
    </citation>
    <scope>NUCLEOTIDE SEQUENCE [LARGE SCALE GENOMIC DNA]</scope>
    <source>
        <strain evidence="2">LMG 31159</strain>
    </source>
</reference>
<proteinExistence type="predicted"/>
<evidence type="ECO:0000313" key="1">
    <source>
        <dbReference type="EMBL" id="MBR0652094.1"/>
    </source>
</evidence>
<name>A0ABS5EM35_9PROT</name>